<dbReference type="EMBL" id="CP045702">
    <property type="protein sequence ID" value="QNE74324.1"/>
    <property type="molecule type" value="Genomic_DNA"/>
</dbReference>
<name>A0A7G7BG59_9ACTN</name>
<dbReference type="AlphaFoldDB" id="A0A7G7BG59"/>
<evidence type="ECO:0000256" key="2">
    <source>
        <dbReference type="ARBA" id="ARBA00022448"/>
    </source>
</evidence>
<dbReference type="PANTHER" id="PTHR43738:SF1">
    <property type="entry name" value="HEMIN TRANSPORT SYSTEM PERMEASE PROTEIN HRTB-RELATED"/>
    <property type="match status" value="1"/>
</dbReference>
<evidence type="ECO:0000313" key="11">
    <source>
        <dbReference type="EMBL" id="QNE74324.1"/>
    </source>
</evidence>
<reference evidence="12" key="1">
    <citation type="submission" date="2019-10" db="EMBL/GenBank/DDBJ databases">
        <title>Antimicrobial potential of Antarctic Bacteria.</title>
        <authorList>
            <person name="Benaud N."/>
            <person name="Edwards R.J."/>
            <person name="Ferrari B.C."/>
        </authorList>
    </citation>
    <scope>NUCLEOTIDE SEQUENCE [LARGE SCALE GENOMIC DNA]</scope>
    <source>
        <strain evidence="12">NBSH44</strain>
    </source>
</reference>
<evidence type="ECO:0000259" key="10">
    <source>
        <dbReference type="Pfam" id="PF12704"/>
    </source>
</evidence>
<evidence type="ECO:0000256" key="8">
    <source>
        <dbReference type="SAM" id="Phobius"/>
    </source>
</evidence>
<comment type="similarity">
    <text evidence="7">Belongs to the ABC-4 integral membrane protein family.</text>
</comment>
<dbReference type="InterPro" id="IPR003838">
    <property type="entry name" value="ABC3_permease_C"/>
</dbReference>
<gene>
    <name evidence="11" type="ORF">F0344_06630</name>
</gene>
<evidence type="ECO:0000256" key="6">
    <source>
        <dbReference type="ARBA" id="ARBA00023136"/>
    </source>
</evidence>
<dbReference type="InterPro" id="IPR025857">
    <property type="entry name" value="MacB_PCD"/>
</dbReference>
<feature type="transmembrane region" description="Helical" evidence="8">
    <location>
        <begin position="340"/>
        <end position="359"/>
    </location>
</feature>
<keyword evidence="3" id="KW-1003">Cell membrane</keyword>
<proteinExistence type="inferred from homology"/>
<dbReference type="GO" id="GO:0005886">
    <property type="term" value="C:plasma membrane"/>
    <property type="evidence" value="ECO:0007669"/>
    <property type="project" value="UniProtKB-SubCell"/>
</dbReference>
<keyword evidence="5 8" id="KW-1133">Transmembrane helix</keyword>
<dbReference type="PANTHER" id="PTHR43738">
    <property type="entry name" value="ABC TRANSPORTER, MEMBRANE PROTEIN"/>
    <property type="match status" value="1"/>
</dbReference>
<keyword evidence="12" id="KW-1185">Reference proteome</keyword>
<accession>A0A7G7BG59</accession>
<evidence type="ECO:0000256" key="5">
    <source>
        <dbReference type="ARBA" id="ARBA00022989"/>
    </source>
</evidence>
<evidence type="ECO:0000256" key="1">
    <source>
        <dbReference type="ARBA" id="ARBA00004651"/>
    </source>
</evidence>
<evidence type="ECO:0000256" key="7">
    <source>
        <dbReference type="ARBA" id="ARBA00038076"/>
    </source>
</evidence>
<evidence type="ECO:0000256" key="3">
    <source>
        <dbReference type="ARBA" id="ARBA00022475"/>
    </source>
</evidence>
<evidence type="ECO:0000259" key="9">
    <source>
        <dbReference type="Pfam" id="PF02687"/>
    </source>
</evidence>
<protein>
    <submittedName>
        <fullName evidence="11">FtsX-like permease family protein</fullName>
    </submittedName>
</protein>
<evidence type="ECO:0000256" key="4">
    <source>
        <dbReference type="ARBA" id="ARBA00022692"/>
    </source>
</evidence>
<keyword evidence="4 8" id="KW-0812">Transmembrane</keyword>
<dbReference type="InterPro" id="IPR051125">
    <property type="entry name" value="ABC-4/HrtB_transporter"/>
</dbReference>
<keyword evidence="6 8" id="KW-0472">Membrane</keyword>
<sequence>MFLALRDLRFARGRFALMGAVVALIAVLGVLLSGLASGLADAGISGLRALPMTHMAFDGKATSEQFSRSTVEQEDWQAWSEAPGVERAEPFGNTLANAQVTQGAEKGEQVNLAVFGMAPDSPMAPRSTKGEGLKENGAGIVITQEIADLGVEVGDVLTADKSMVPLKVVGMVAETVSYGHIGVAYTDLGTWQRLHYGLPGDLPEAARRQATAVALTLEEGADVAAVAKATDTRADTKEATFDASPGYTAESSTMALIKGFLYAISALVVGAFFTVWTVQRKAEIALLKALGAPTGYILRDALAQVVAVLVGATAVGTAVGLALGSAMIGKAPFSLSAPAIATSSGLLIGLGTVGAIVAVRRITAVDPLTALGATR</sequence>
<organism evidence="11 12">
    <name type="scientific">Streptomyces finlayi</name>
    <dbReference type="NCBI Taxonomy" id="67296"/>
    <lineage>
        <taxon>Bacteria</taxon>
        <taxon>Bacillati</taxon>
        <taxon>Actinomycetota</taxon>
        <taxon>Actinomycetes</taxon>
        <taxon>Kitasatosporales</taxon>
        <taxon>Streptomycetaceae</taxon>
        <taxon>Streptomyces</taxon>
    </lineage>
</organism>
<evidence type="ECO:0000313" key="12">
    <source>
        <dbReference type="Proteomes" id="UP000515307"/>
    </source>
</evidence>
<dbReference type="Proteomes" id="UP000515307">
    <property type="component" value="Chromosome"/>
</dbReference>
<dbReference type="RefSeq" id="WP_185297882.1">
    <property type="nucleotide sequence ID" value="NZ_CP045702.1"/>
</dbReference>
<dbReference type="Pfam" id="PF12704">
    <property type="entry name" value="MacB_PCD"/>
    <property type="match status" value="1"/>
</dbReference>
<feature type="transmembrane region" description="Helical" evidence="8">
    <location>
        <begin position="305"/>
        <end position="328"/>
    </location>
</feature>
<feature type="domain" description="ABC3 transporter permease C-terminal" evidence="9">
    <location>
        <begin position="259"/>
        <end position="365"/>
    </location>
</feature>
<dbReference type="Pfam" id="PF02687">
    <property type="entry name" value="FtsX"/>
    <property type="match status" value="1"/>
</dbReference>
<feature type="domain" description="MacB-like periplasmic core" evidence="10">
    <location>
        <begin position="19"/>
        <end position="230"/>
    </location>
</feature>
<comment type="subcellular location">
    <subcellularLocation>
        <location evidence="1">Cell membrane</location>
        <topology evidence="1">Multi-pass membrane protein</topology>
    </subcellularLocation>
</comment>
<keyword evidence="2" id="KW-0813">Transport</keyword>
<feature type="transmembrane region" description="Helical" evidence="8">
    <location>
        <begin position="259"/>
        <end position="278"/>
    </location>
</feature>
<dbReference type="KEGG" id="sfiy:F0344_06630"/>